<dbReference type="EMBL" id="RBAK01000001">
    <property type="protein sequence ID" value="RKN50462.1"/>
    <property type="molecule type" value="Genomic_DNA"/>
</dbReference>
<dbReference type="Proteomes" id="UP000281726">
    <property type="component" value="Unassembled WGS sequence"/>
</dbReference>
<dbReference type="Pfam" id="PF18860">
    <property type="entry name" value="AbiJ_NTD3"/>
    <property type="match status" value="1"/>
</dbReference>
<evidence type="ECO:0000313" key="3">
    <source>
        <dbReference type="Proteomes" id="UP000281726"/>
    </source>
</evidence>
<protein>
    <recommendedName>
        <fullName evidence="1">AbiJ-NTD3 domain-containing protein</fullName>
    </recommendedName>
</protein>
<proteinExistence type="predicted"/>
<evidence type="ECO:0000313" key="2">
    <source>
        <dbReference type="EMBL" id="RKN50462.1"/>
    </source>
</evidence>
<evidence type="ECO:0000259" key="1">
    <source>
        <dbReference type="Pfam" id="PF18860"/>
    </source>
</evidence>
<sequence>MMTFPKQGAATAGRITEVTRRRLREGLCRLCGPVPAGRMEFLEPQHTFWSGALPETDFLARLYDLDELPSRDPRFTTAFQDIVQHRVANDDDEEDWVFHDSRFGLVDNDEALLRFLAEMLHPAVRTDPGEVERLHTFLNSVLVHDGYELVQVDAVSGAPIFDYHQIGSGVPGAMRNLIFAAVGPKPEIVLDDAVNNDLRIIRNQQNCLVYDRPLAAHGLTWTELTAWWSDRQGLAGRPQREVWRSLYQRLDQSLGDNNAERRVLRTYAERYGRLGPGIAALIPQVYLHYDPYTAGQRRAPGPLSRQRMDFLLLLPHRARVVIECDGKQHYADPDGRADPRRYAAMVADDRDLRLKGYEVYRFGGAELTDDHAAQHLLNAFFDRLDQRYHQ</sequence>
<feature type="domain" description="AbiJ-NTD3" evidence="1">
    <location>
        <begin position="14"/>
        <end position="195"/>
    </location>
</feature>
<dbReference type="InterPro" id="IPR041427">
    <property type="entry name" value="AbiJ-NTD3"/>
</dbReference>
<keyword evidence="3" id="KW-1185">Reference proteome</keyword>
<gene>
    <name evidence="2" type="ORF">D7223_01310</name>
</gene>
<dbReference type="AlphaFoldDB" id="A0A3A9ZQE2"/>
<accession>A0A3A9ZQE2</accession>
<comment type="caution">
    <text evidence="2">The sequence shown here is derived from an EMBL/GenBank/DDBJ whole genome shotgun (WGS) entry which is preliminary data.</text>
</comment>
<name>A0A3A9ZQE2_9ACTN</name>
<reference evidence="2 3" key="1">
    <citation type="journal article" date="2004" name="Syst. Appl. Microbiol.">
        <title>Cryptoendolithic actinomycetes from antarctic sandstone rock samples: Micromonospora endolithica sp. nov. and two isolates related to Micromonospora coerulea Jensen 1932.</title>
        <authorList>
            <person name="Hirsch P."/>
            <person name="Mevs U."/>
            <person name="Kroppenstedt R.M."/>
            <person name="Schumann P."/>
            <person name="Stackebrandt E."/>
        </authorList>
    </citation>
    <scope>NUCLEOTIDE SEQUENCE [LARGE SCALE GENOMIC DNA]</scope>
    <source>
        <strain evidence="2 3">JCM 12677</strain>
    </source>
</reference>
<organism evidence="2 3">
    <name type="scientific">Micromonospora endolithica</name>
    <dbReference type="NCBI Taxonomy" id="230091"/>
    <lineage>
        <taxon>Bacteria</taxon>
        <taxon>Bacillati</taxon>
        <taxon>Actinomycetota</taxon>
        <taxon>Actinomycetes</taxon>
        <taxon>Micromonosporales</taxon>
        <taxon>Micromonosporaceae</taxon>
        <taxon>Micromonospora</taxon>
    </lineage>
</organism>
<dbReference type="RefSeq" id="WP_120723910.1">
    <property type="nucleotide sequence ID" value="NZ_RBAK01000001.1"/>
</dbReference>